<name>A0A5B7GD79_PORTR</name>
<dbReference type="AlphaFoldDB" id="A0A5B7GD79"/>
<accession>A0A5B7GD79</accession>
<evidence type="ECO:0000313" key="3">
    <source>
        <dbReference type="Proteomes" id="UP000324222"/>
    </source>
</evidence>
<feature type="region of interest" description="Disordered" evidence="1">
    <location>
        <begin position="1"/>
        <end position="25"/>
    </location>
</feature>
<protein>
    <submittedName>
        <fullName evidence="2">Uncharacterized protein</fullName>
    </submittedName>
</protein>
<dbReference type="EMBL" id="VSRR010012375">
    <property type="protein sequence ID" value="MPC54464.1"/>
    <property type="molecule type" value="Genomic_DNA"/>
</dbReference>
<feature type="compositionally biased region" description="Basic and acidic residues" evidence="1">
    <location>
        <begin position="1"/>
        <end position="17"/>
    </location>
</feature>
<keyword evidence="3" id="KW-1185">Reference proteome</keyword>
<reference evidence="2 3" key="1">
    <citation type="submission" date="2019-05" db="EMBL/GenBank/DDBJ databases">
        <title>Another draft genome of Portunus trituberculatus and its Hox gene families provides insights of decapod evolution.</title>
        <authorList>
            <person name="Jeong J.-H."/>
            <person name="Song I."/>
            <person name="Kim S."/>
            <person name="Choi T."/>
            <person name="Kim D."/>
            <person name="Ryu S."/>
            <person name="Kim W."/>
        </authorList>
    </citation>
    <scope>NUCLEOTIDE SEQUENCE [LARGE SCALE GENOMIC DNA]</scope>
    <source>
        <tissue evidence="2">Muscle</tissue>
    </source>
</reference>
<feature type="region of interest" description="Disordered" evidence="1">
    <location>
        <begin position="117"/>
        <end position="152"/>
    </location>
</feature>
<proteinExistence type="predicted"/>
<gene>
    <name evidence="2" type="ORF">E2C01_048381</name>
</gene>
<feature type="compositionally biased region" description="Pro residues" evidence="1">
    <location>
        <begin position="138"/>
        <end position="152"/>
    </location>
</feature>
<evidence type="ECO:0000313" key="2">
    <source>
        <dbReference type="EMBL" id="MPC54464.1"/>
    </source>
</evidence>
<evidence type="ECO:0000256" key="1">
    <source>
        <dbReference type="SAM" id="MobiDB-lite"/>
    </source>
</evidence>
<organism evidence="2 3">
    <name type="scientific">Portunus trituberculatus</name>
    <name type="common">Swimming crab</name>
    <name type="synonym">Neptunus trituberculatus</name>
    <dbReference type="NCBI Taxonomy" id="210409"/>
    <lineage>
        <taxon>Eukaryota</taxon>
        <taxon>Metazoa</taxon>
        <taxon>Ecdysozoa</taxon>
        <taxon>Arthropoda</taxon>
        <taxon>Crustacea</taxon>
        <taxon>Multicrustacea</taxon>
        <taxon>Malacostraca</taxon>
        <taxon>Eumalacostraca</taxon>
        <taxon>Eucarida</taxon>
        <taxon>Decapoda</taxon>
        <taxon>Pleocyemata</taxon>
        <taxon>Brachyura</taxon>
        <taxon>Eubrachyura</taxon>
        <taxon>Portunoidea</taxon>
        <taxon>Portunidae</taxon>
        <taxon>Portuninae</taxon>
        <taxon>Portunus</taxon>
    </lineage>
</organism>
<sequence>MSSRGTELEGRRWEGRKSQGSGGEAGLLARNRMADAVQDAGLRMESHEVKESVQALRQSAGSIEEARAILGDSAWHTAMPVPCCQQVRVPLTQLPRHAICPLPPVVIFPRAVSYRSSRGRQQLQGRGERNPALCHTPPSTPARPTPIHPPPSPLPAASCMAGPDYNNAHSGEQRLATTDSRGERTLLPVTAAGLKRAQVRLQQAAGGTIFPVRL</sequence>
<dbReference type="Proteomes" id="UP000324222">
    <property type="component" value="Unassembled WGS sequence"/>
</dbReference>
<comment type="caution">
    <text evidence="2">The sequence shown here is derived from an EMBL/GenBank/DDBJ whole genome shotgun (WGS) entry which is preliminary data.</text>
</comment>